<proteinExistence type="predicted"/>
<accession>A0A9P9J1Y8</accession>
<name>A0A9P9J1Y8_9PLEO</name>
<evidence type="ECO:0000256" key="1">
    <source>
        <dbReference type="SAM" id="Phobius"/>
    </source>
</evidence>
<sequence length="95" mass="10632">MRQPLSFAFLLVRCAVCGILMLFVRLSWVHVDGPCAVWFQSGCHFADRLIIGHGEKRREGGAPLLSHGSDCPRTNHHGCYCVSSFSADHNDHLWP</sequence>
<keyword evidence="1" id="KW-0812">Transmembrane</keyword>
<evidence type="ECO:0000313" key="2">
    <source>
        <dbReference type="EMBL" id="KAH7138439.1"/>
    </source>
</evidence>
<dbReference type="Proteomes" id="UP000700596">
    <property type="component" value="Unassembled WGS sequence"/>
</dbReference>
<reference evidence="2" key="1">
    <citation type="journal article" date="2021" name="Nat. Commun.">
        <title>Genetic determinants of endophytism in the Arabidopsis root mycobiome.</title>
        <authorList>
            <person name="Mesny F."/>
            <person name="Miyauchi S."/>
            <person name="Thiergart T."/>
            <person name="Pickel B."/>
            <person name="Atanasova L."/>
            <person name="Karlsson M."/>
            <person name="Huettel B."/>
            <person name="Barry K.W."/>
            <person name="Haridas S."/>
            <person name="Chen C."/>
            <person name="Bauer D."/>
            <person name="Andreopoulos W."/>
            <person name="Pangilinan J."/>
            <person name="LaButti K."/>
            <person name="Riley R."/>
            <person name="Lipzen A."/>
            <person name="Clum A."/>
            <person name="Drula E."/>
            <person name="Henrissat B."/>
            <person name="Kohler A."/>
            <person name="Grigoriev I.V."/>
            <person name="Martin F.M."/>
            <person name="Hacquard S."/>
        </authorList>
    </citation>
    <scope>NUCLEOTIDE SEQUENCE</scope>
    <source>
        <strain evidence="2">MPI-CAGE-CH-0243</strain>
    </source>
</reference>
<evidence type="ECO:0000313" key="3">
    <source>
        <dbReference type="Proteomes" id="UP000700596"/>
    </source>
</evidence>
<keyword evidence="1" id="KW-0472">Membrane</keyword>
<keyword evidence="3" id="KW-1185">Reference proteome</keyword>
<protein>
    <submittedName>
        <fullName evidence="2">Uncharacterized protein</fullName>
    </submittedName>
</protein>
<comment type="caution">
    <text evidence="2">The sequence shown here is derived from an EMBL/GenBank/DDBJ whole genome shotgun (WGS) entry which is preliminary data.</text>
</comment>
<dbReference type="EMBL" id="JAGMWT010000001">
    <property type="protein sequence ID" value="KAH7138439.1"/>
    <property type="molecule type" value="Genomic_DNA"/>
</dbReference>
<organism evidence="2 3">
    <name type="scientific">Dendryphion nanum</name>
    <dbReference type="NCBI Taxonomy" id="256645"/>
    <lineage>
        <taxon>Eukaryota</taxon>
        <taxon>Fungi</taxon>
        <taxon>Dikarya</taxon>
        <taxon>Ascomycota</taxon>
        <taxon>Pezizomycotina</taxon>
        <taxon>Dothideomycetes</taxon>
        <taxon>Pleosporomycetidae</taxon>
        <taxon>Pleosporales</taxon>
        <taxon>Torulaceae</taxon>
        <taxon>Dendryphion</taxon>
    </lineage>
</organism>
<dbReference type="AlphaFoldDB" id="A0A9P9J1Y8"/>
<keyword evidence="1" id="KW-1133">Transmembrane helix</keyword>
<gene>
    <name evidence="2" type="ORF">B0J11DRAFT_15587</name>
</gene>
<feature type="transmembrane region" description="Helical" evidence="1">
    <location>
        <begin position="7"/>
        <end position="28"/>
    </location>
</feature>